<proteinExistence type="inferred from homology"/>
<dbReference type="CDD" id="cd03048">
    <property type="entry name" value="GST_N_Ure2p_like"/>
    <property type="match status" value="1"/>
</dbReference>
<dbReference type="SUPFAM" id="SSF52833">
    <property type="entry name" value="Thioredoxin-like"/>
    <property type="match status" value="1"/>
</dbReference>
<dbReference type="InterPro" id="IPR004046">
    <property type="entry name" value="GST_C"/>
</dbReference>
<dbReference type="InterPro" id="IPR036249">
    <property type="entry name" value="Thioredoxin-like_sf"/>
</dbReference>
<evidence type="ECO:0000259" key="4">
    <source>
        <dbReference type="PROSITE" id="PS50405"/>
    </source>
</evidence>
<dbReference type="PANTHER" id="PTHR44051:SF8">
    <property type="entry name" value="GLUTATHIONE S-TRANSFERASE GSTA"/>
    <property type="match status" value="1"/>
</dbReference>
<dbReference type="PROSITE" id="PS50405">
    <property type="entry name" value="GST_CTER"/>
    <property type="match status" value="1"/>
</dbReference>
<comment type="similarity">
    <text evidence="1 2">Belongs to the GST superfamily.</text>
</comment>
<name>A0A0G0APE0_TRIHA</name>
<dbReference type="InterPro" id="IPR040079">
    <property type="entry name" value="Glutathione_S-Trfase"/>
</dbReference>
<dbReference type="Pfam" id="PF02798">
    <property type="entry name" value="GST_N"/>
    <property type="match status" value="1"/>
</dbReference>
<dbReference type="InterPro" id="IPR036282">
    <property type="entry name" value="Glutathione-S-Trfase_C_sf"/>
</dbReference>
<dbReference type="PANTHER" id="PTHR44051">
    <property type="entry name" value="GLUTATHIONE S-TRANSFERASE-RELATED"/>
    <property type="match status" value="1"/>
</dbReference>
<accession>A0A0G0APE0</accession>
<dbReference type="OrthoDB" id="422574at2759"/>
<dbReference type="SFLD" id="SFLDS00019">
    <property type="entry name" value="Glutathione_Transferase_(cytos"/>
    <property type="match status" value="1"/>
</dbReference>
<feature type="domain" description="GST N-terminal" evidence="3">
    <location>
        <begin position="44"/>
        <end position="130"/>
    </location>
</feature>
<protein>
    <submittedName>
        <fullName evidence="5">Glutathione S-transferase</fullName>
    </submittedName>
</protein>
<dbReference type="GO" id="GO:0016740">
    <property type="term" value="F:transferase activity"/>
    <property type="evidence" value="ECO:0007669"/>
    <property type="project" value="UniProtKB-KW"/>
</dbReference>
<evidence type="ECO:0000259" key="3">
    <source>
        <dbReference type="PROSITE" id="PS50404"/>
    </source>
</evidence>
<reference evidence="6" key="1">
    <citation type="journal article" date="2015" name="Genome Announc.">
        <title>Draft whole-genome sequence of the biocontrol agent Trichoderma harzianum T6776.</title>
        <authorList>
            <person name="Baroncelli R."/>
            <person name="Piaggeschi G."/>
            <person name="Fiorini L."/>
            <person name="Bertolini E."/>
            <person name="Zapparata A."/>
            <person name="Pe M.E."/>
            <person name="Sarrocco S."/>
            <person name="Vannacci G."/>
        </authorList>
    </citation>
    <scope>NUCLEOTIDE SEQUENCE [LARGE SCALE GENOMIC DNA]</scope>
    <source>
        <strain evidence="6">T6776</strain>
    </source>
</reference>
<dbReference type="Pfam" id="PF00043">
    <property type="entry name" value="GST_C"/>
    <property type="match status" value="1"/>
</dbReference>
<dbReference type="Proteomes" id="UP000034112">
    <property type="component" value="Unassembled WGS sequence"/>
</dbReference>
<dbReference type="SFLD" id="SFLDG00358">
    <property type="entry name" value="Main_(cytGST)"/>
    <property type="match status" value="1"/>
</dbReference>
<dbReference type="Gene3D" id="1.20.1050.10">
    <property type="match status" value="1"/>
</dbReference>
<organism evidence="5 6">
    <name type="scientific">Trichoderma harzianum</name>
    <name type="common">Hypocrea lixii</name>
    <dbReference type="NCBI Taxonomy" id="5544"/>
    <lineage>
        <taxon>Eukaryota</taxon>
        <taxon>Fungi</taxon>
        <taxon>Dikarya</taxon>
        <taxon>Ascomycota</taxon>
        <taxon>Pezizomycotina</taxon>
        <taxon>Sordariomycetes</taxon>
        <taxon>Hypocreomycetidae</taxon>
        <taxon>Hypocreales</taxon>
        <taxon>Hypocreaceae</taxon>
        <taxon>Trichoderma</taxon>
    </lineage>
</organism>
<evidence type="ECO:0000256" key="2">
    <source>
        <dbReference type="RuleBase" id="RU003494"/>
    </source>
</evidence>
<sequence length="255" mass="29886">MQSTLRHSFIRHQLQSAPRRFALEKKKTLYLAQRQVRSVSMATKTNITLYTASTPNGIKVPILLQELGLDYKLYHVKLRENEQKEPWYLEINPNGRIPAMTDEWLDGHKIRVFESGPILEYLVDRYDKDNKVSYPRDSREYWEVKSWLSWQIGGLGPMQGQLEHFRRYAAEKIEYGINRYDTETHRLYCTMDTHLAKSPHGLLVGDRVTIADIACFGWVVNHDLDGVSLQEFPHLEKWLEKLLARPSFKNGREVV</sequence>
<gene>
    <name evidence="5" type="ORF">THAR02_01542</name>
</gene>
<dbReference type="SUPFAM" id="SSF47616">
    <property type="entry name" value="GST C-terminal domain-like"/>
    <property type="match status" value="1"/>
</dbReference>
<dbReference type="AlphaFoldDB" id="A0A0G0APE0"/>
<dbReference type="InterPro" id="IPR010987">
    <property type="entry name" value="Glutathione-S-Trfase_C-like"/>
</dbReference>
<dbReference type="InterPro" id="IPR004045">
    <property type="entry name" value="Glutathione_S-Trfase_N"/>
</dbReference>
<comment type="caution">
    <text evidence="5">The sequence shown here is derived from an EMBL/GenBank/DDBJ whole genome shotgun (WGS) entry which is preliminary data.</text>
</comment>
<dbReference type="Gene3D" id="3.40.30.10">
    <property type="entry name" value="Glutaredoxin"/>
    <property type="match status" value="1"/>
</dbReference>
<keyword evidence="5" id="KW-0808">Transferase</keyword>
<dbReference type="EMBL" id="JOKZ01000027">
    <property type="protein sequence ID" value="KKP06394.1"/>
    <property type="molecule type" value="Genomic_DNA"/>
</dbReference>
<dbReference type="SFLD" id="SFLDG01151">
    <property type="entry name" value="Main.2:_Nu-like"/>
    <property type="match status" value="1"/>
</dbReference>
<evidence type="ECO:0000313" key="5">
    <source>
        <dbReference type="EMBL" id="KKP06394.1"/>
    </source>
</evidence>
<evidence type="ECO:0000313" key="6">
    <source>
        <dbReference type="Proteomes" id="UP000034112"/>
    </source>
</evidence>
<dbReference type="PROSITE" id="PS50404">
    <property type="entry name" value="GST_NTER"/>
    <property type="match status" value="1"/>
</dbReference>
<dbReference type="OMA" id="DSREHWE"/>
<evidence type="ECO:0000256" key="1">
    <source>
        <dbReference type="ARBA" id="ARBA00007409"/>
    </source>
</evidence>
<feature type="domain" description="GST C-terminal" evidence="4">
    <location>
        <begin position="137"/>
        <end position="255"/>
    </location>
</feature>